<dbReference type="EMBL" id="SOML01000005">
    <property type="protein sequence ID" value="TFD96362.1"/>
    <property type="molecule type" value="Genomic_DNA"/>
</dbReference>
<dbReference type="AlphaFoldDB" id="A0A4Y8L4E2"/>
<dbReference type="Gene3D" id="3.40.630.30">
    <property type="match status" value="1"/>
</dbReference>
<dbReference type="SUPFAM" id="SSF55729">
    <property type="entry name" value="Acyl-CoA N-acyltransferases (Nat)"/>
    <property type="match status" value="1"/>
</dbReference>
<keyword evidence="5" id="KW-1185">Reference proteome</keyword>
<dbReference type="InterPro" id="IPR000182">
    <property type="entry name" value="GNAT_dom"/>
</dbReference>
<organism evidence="4 5">
    <name type="scientific">Dysgonomonas capnocytophagoides</name>
    <dbReference type="NCBI Taxonomy" id="45254"/>
    <lineage>
        <taxon>Bacteria</taxon>
        <taxon>Pseudomonadati</taxon>
        <taxon>Bacteroidota</taxon>
        <taxon>Bacteroidia</taxon>
        <taxon>Bacteroidales</taxon>
        <taxon>Dysgonomonadaceae</taxon>
        <taxon>Dysgonomonas</taxon>
    </lineage>
</organism>
<accession>A0A4Y8L4E2</accession>
<dbReference type="Pfam" id="PF00583">
    <property type="entry name" value="Acetyltransf_1"/>
    <property type="match status" value="1"/>
</dbReference>
<dbReference type="STRING" id="1121485.GCA_000426485_02242"/>
<dbReference type="InterPro" id="IPR016181">
    <property type="entry name" value="Acyl_CoA_acyltransferase"/>
</dbReference>
<evidence type="ECO:0000256" key="1">
    <source>
        <dbReference type="ARBA" id="ARBA00022679"/>
    </source>
</evidence>
<protein>
    <submittedName>
        <fullName evidence="4">GNAT family N-acetyltransferase</fullName>
    </submittedName>
</protein>
<feature type="domain" description="N-acetyltransferase" evidence="3">
    <location>
        <begin position="6"/>
        <end position="159"/>
    </location>
</feature>
<reference evidence="4 5" key="1">
    <citation type="submission" date="2019-03" db="EMBL/GenBank/DDBJ databases">
        <title>San Antonio Military Medical Center submission to MRSN (WRAIR), pending publication.</title>
        <authorList>
            <person name="Blyth D.M."/>
            <person name="Mccarthy S.L."/>
            <person name="Schall S.E."/>
            <person name="Stam J.A."/>
            <person name="Ong A.C."/>
            <person name="Mcgann P.T."/>
        </authorList>
    </citation>
    <scope>NUCLEOTIDE SEQUENCE [LARGE SCALE GENOMIC DNA]</scope>
    <source>
        <strain evidence="4 5">MRSN571793</strain>
    </source>
</reference>
<dbReference type="Proteomes" id="UP000297861">
    <property type="component" value="Unassembled WGS sequence"/>
</dbReference>
<dbReference type="GO" id="GO:0008080">
    <property type="term" value="F:N-acetyltransferase activity"/>
    <property type="evidence" value="ECO:0007669"/>
    <property type="project" value="TreeGrafter"/>
</dbReference>
<evidence type="ECO:0000256" key="2">
    <source>
        <dbReference type="ARBA" id="ARBA00023315"/>
    </source>
</evidence>
<dbReference type="PROSITE" id="PS51186">
    <property type="entry name" value="GNAT"/>
    <property type="match status" value="1"/>
</dbReference>
<comment type="caution">
    <text evidence="4">The sequence shown here is derived from an EMBL/GenBank/DDBJ whole genome shotgun (WGS) entry which is preliminary data.</text>
</comment>
<evidence type="ECO:0000313" key="4">
    <source>
        <dbReference type="EMBL" id="TFD96362.1"/>
    </source>
</evidence>
<keyword evidence="1 4" id="KW-0808">Transferase</keyword>
<dbReference type="PANTHER" id="PTHR10545:SF29">
    <property type="entry name" value="GH14572P-RELATED"/>
    <property type="match status" value="1"/>
</dbReference>
<proteinExistence type="predicted"/>
<keyword evidence="2" id="KW-0012">Acyltransferase</keyword>
<name>A0A4Y8L4E2_9BACT</name>
<dbReference type="PANTHER" id="PTHR10545">
    <property type="entry name" value="DIAMINE N-ACETYLTRANSFERASE"/>
    <property type="match status" value="1"/>
</dbReference>
<dbReference type="CDD" id="cd04301">
    <property type="entry name" value="NAT_SF"/>
    <property type="match status" value="1"/>
</dbReference>
<dbReference type="InterPro" id="IPR051016">
    <property type="entry name" value="Diverse_Substrate_AcTransf"/>
</dbReference>
<dbReference type="RefSeq" id="WP_134436244.1">
    <property type="nucleotide sequence ID" value="NZ_SOML01000005.1"/>
</dbReference>
<evidence type="ECO:0000259" key="3">
    <source>
        <dbReference type="PROSITE" id="PS51186"/>
    </source>
</evidence>
<evidence type="ECO:0000313" key="5">
    <source>
        <dbReference type="Proteomes" id="UP000297861"/>
    </source>
</evidence>
<dbReference type="OrthoDB" id="9799601at2"/>
<gene>
    <name evidence="4" type="ORF">E2605_09320</name>
</gene>
<sequence>MKPVNINIVSCDYTNTDHLNALGDLMNAYIADKMGGGEALSKLKQLRLVEGLNQHPTSIVLLAMCEDIFCGLLVAFQNFSTFTVSPMINIHDLIVLPAYRGKDIGCLLLKEIINIANDKKCSRITLEVRNDNLVAQNLYKKIGFAEAEPSMYYWRKNLL</sequence>